<dbReference type="PANTHER" id="PTHR30383:SF5">
    <property type="entry name" value="SGNH HYDROLASE-TYPE ESTERASE DOMAIN-CONTAINING PROTEIN"/>
    <property type="match status" value="1"/>
</dbReference>
<dbReference type="OrthoDB" id="9796689at2"/>
<dbReference type="Proteomes" id="UP000278351">
    <property type="component" value="Unassembled WGS sequence"/>
</dbReference>
<evidence type="ECO:0000313" key="3">
    <source>
        <dbReference type="EMBL" id="RPE08995.1"/>
    </source>
</evidence>
<feature type="chain" id="PRO_5018245952" evidence="1">
    <location>
        <begin position="18"/>
        <end position="232"/>
    </location>
</feature>
<dbReference type="EMBL" id="RPDH01000002">
    <property type="protein sequence ID" value="RPE08995.1"/>
    <property type="molecule type" value="Genomic_DNA"/>
</dbReference>
<dbReference type="PANTHER" id="PTHR30383">
    <property type="entry name" value="THIOESTERASE 1/PROTEASE 1/LYSOPHOSPHOLIPASE L1"/>
    <property type="match status" value="1"/>
</dbReference>
<gene>
    <name evidence="3" type="ORF">EGT74_18455</name>
</gene>
<feature type="signal peptide" evidence="1">
    <location>
        <begin position="1"/>
        <end position="17"/>
    </location>
</feature>
<dbReference type="Gene3D" id="3.40.50.1110">
    <property type="entry name" value="SGNH hydrolase"/>
    <property type="match status" value="1"/>
</dbReference>
<evidence type="ECO:0000256" key="1">
    <source>
        <dbReference type="SAM" id="SignalP"/>
    </source>
</evidence>
<comment type="caution">
    <text evidence="3">The sequence shown here is derived from an EMBL/GenBank/DDBJ whole genome shotgun (WGS) entry which is preliminary data.</text>
</comment>
<dbReference type="GO" id="GO:0004622">
    <property type="term" value="F:phosphatidylcholine lysophospholipase activity"/>
    <property type="evidence" value="ECO:0007669"/>
    <property type="project" value="TreeGrafter"/>
</dbReference>
<keyword evidence="1" id="KW-0732">Signal</keyword>
<keyword evidence="3" id="KW-0378">Hydrolase</keyword>
<organism evidence="3 4">
    <name type="scientific">Chitinophaga lutea</name>
    <dbReference type="NCBI Taxonomy" id="2488634"/>
    <lineage>
        <taxon>Bacteria</taxon>
        <taxon>Pseudomonadati</taxon>
        <taxon>Bacteroidota</taxon>
        <taxon>Chitinophagia</taxon>
        <taxon>Chitinophagales</taxon>
        <taxon>Chitinophagaceae</taxon>
        <taxon>Chitinophaga</taxon>
    </lineage>
</organism>
<sequence length="232" mass="25591">MNRLLLFALLWCLPARAQVAGPAVYLADVKAELLKQWPKNRTINLVFHGHSVPSGYFKTPDVRTLEAYPYRVLEGVKTIYPYAVVNSITTSIGGENSEQGAERFGQDVLPHRPDVLFIDYALNDRAIGLERSKAAMEQMIQKALQKNIKVILLTPSPDLGVNILQPGNVLQQHADQLKALAEKYRIGLADSYGLFKAAAGKGSDLKTLMSQSNHPNKAGHALIAEGVLPYFR</sequence>
<accession>A0A3N4PMG3</accession>
<keyword evidence="4" id="KW-1185">Reference proteome</keyword>
<dbReference type="Pfam" id="PF13472">
    <property type="entry name" value="Lipase_GDSL_2"/>
    <property type="match status" value="1"/>
</dbReference>
<protein>
    <submittedName>
        <fullName evidence="3">SGNH/GDSL hydrolase family protein</fullName>
    </submittedName>
</protein>
<dbReference type="SUPFAM" id="SSF52266">
    <property type="entry name" value="SGNH hydrolase"/>
    <property type="match status" value="1"/>
</dbReference>
<evidence type="ECO:0000259" key="2">
    <source>
        <dbReference type="Pfam" id="PF13472"/>
    </source>
</evidence>
<feature type="domain" description="SGNH hydrolase-type esterase" evidence="2">
    <location>
        <begin position="48"/>
        <end position="222"/>
    </location>
</feature>
<dbReference type="InterPro" id="IPR051532">
    <property type="entry name" value="Ester_Hydrolysis_Enzymes"/>
</dbReference>
<dbReference type="AlphaFoldDB" id="A0A3N4PMG3"/>
<name>A0A3N4PMG3_9BACT</name>
<dbReference type="RefSeq" id="WP_123847995.1">
    <property type="nucleotide sequence ID" value="NZ_RPDH01000002.1"/>
</dbReference>
<dbReference type="InterPro" id="IPR036514">
    <property type="entry name" value="SGNH_hydro_sf"/>
</dbReference>
<dbReference type="InterPro" id="IPR013830">
    <property type="entry name" value="SGNH_hydro"/>
</dbReference>
<reference evidence="3 4" key="1">
    <citation type="submission" date="2018-11" db="EMBL/GenBank/DDBJ databases">
        <title>Chitinophaga lutea sp.nov., isolate from arsenic contaminated soil.</title>
        <authorList>
            <person name="Zong Y."/>
        </authorList>
    </citation>
    <scope>NUCLEOTIDE SEQUENCE [LARGE SCALE GENOMIC DNA]</scope>
    <source>
        <strain evidence="3 4">ZY74</strain>
    </source>
</reference>
<evidence type="ECO:0000313" key="4">
    <source>
        <dbReference type="Proteomes" id="UP000278351"/>
    </source>
</evidence>
<proteinExistence type="predicted"/>